<comment type="similarity">
    <text evidence="2">Belongs to the RBR family. Ariadne subfamily.</text>
</comment>
<evidence type="ECO:0000256" key="7">
    <source>
        <dbReference type="ARBA" id="ARBA00022771"/>
    </source>
</evidence>
<reference evidence="14" key="1">
    <citation type="submission" date="2023-01" db="EMBL/GenBank/DDBJ databases">
        <title>Genome assembly of the deep-sea coral Lophelia pertusa.</title>
        <authorList>
            <person name="Herrera S."/>
            <person name="Cordes E."/>
        </authorList>
    </citation>
    <scope>NUCLEOTIDE SEQUENCE</scope>
    <source>
        <strain evidence="14">USNM1676648</strain>
        <tissue evidence="14">Polyp</tissue>
    </source>
</reference>
<feature type="region of interest" description="Disordered" evidence="11">
    <location>
        <begin position="43"/>
        <end position="76"/>
    </location>
</feature>
<dbReference type="Gene3D" id="1.20.120.1750">
    <property type="match status" value="1"/>
</dbReference>
<gene>
    <name evidence="14" type="primary">ARIH1</name>
    <name evidence="14" type="ORF">OS493_002602</name>
</gene>
<protein>
    <recommendedName>
        <fullName evidence="3">RBR-type E3 ubiquitin transferase</fullName>
        <ecNumber evidence="3">2.3.2.31</ecNumber>
    </recommendedName>
</protein>
<dbReference type="InterPro" id="IPR045840">
    <property type="entry name" value="Ariadne"/>
</dbReference>
<dbReference type="InterPro" id="IPR013083">
    <property type="entry name" value="Znf_RING/FYVE/PHD"/>
</dbReference>
<feature type="domain" description="RING-type" evidence="12">
    <location>
        <begin position="173"/>
        <end position="222"/>
    </location>
</feature>
<dbReference type="InterPro" id="IPR044066">
    <property type="entry name" value="TRIAD_supradom"/>
</dbReference>
<sequence length="545" mass="63622">MKVSVVLEHLWRLFTAFQILSEHVDIINTRMDSEDDDAIYDDEHEDSYNESGSDQGDESDFDIDCDEPSTPKRPHVNDDFHYECLTPEALVSHMNDIIDEVNNVFQLPRPTARILLSHFKWDKEKLLERYYSGDQDRLFSEAHIVSPNRTNPRPVPSKRVNTRSSSASTEANCEICLTTTHVSTFVGLECSHRFCHRCWKEYITTKVMDEQVGEHISCPAHKCDILVDEVFVGQVVKDTKVKTRYHHLIANSFVESNRLMSWCPGPDCQNAAKANYHDALPVTCLCGYTFCFGCGEPVHEPVRCAWLKKWIKKCNDDSETSNWISANTKECPKCHVTIEKNGGCNHMVCRNNNCKADFCWMCLGPWEPHGSSWYSCNRYDEKDAQAARDAQAKSRQALERYLFYCNRYMNHAQSAKFETKLYSQVKQKMEEMQQHNMSWIEVQFLRKAVDVLCLCRNTLKYTYVFAFYLKKNNQSVIFEDNQKDVEMATETLSEYLERDITSECLSDIKQKVQDKYRYCEARRKALLDHVYEGYETDIWEYIDYD</sequence>
<dbReference type="FunFam" id="1.20.120.1750:FF:000002">
    <property type="entry name" value="RBR-type E3 ubiquitin transferase"/>
    <property type="match status" value="1"/>
</dbReference>
<dbReference type="EMBL" id="MU827302">
    <property type="protein sequence ID" value="KAJ7365879.1"/>
    <property type="molecule type" value="Genomic_DNA"/>
</dbReference>
<dbReference type="CDD" id="cd20343">
    <property type="entry name" value="BRcat_RBR_HHARI-like"/>
    <property type="match status" value="1"/>
</dbReference>
<keyword evidence="7 10" id="KW-0863">Zinc-finger</keyword>
<proteinExistence type="inferred from homology"/>
<dbReference type="InterPro" id="IPR002867">
    <property type="entry name" value="IBR_dom"/>
</dbReference>
<dbReference type="AlphaFoldDB" id="A0A9X0CPS3"/>
<dbReference type="SMART" id="SM00647">
    <property type="entry name" value="IBR"/>
    <property type="match status" value="2"/>
</dbReference>
<dbReference type="CDD" id="cd20356">
    <property type="entry name" value="Rcat_RBR_HHARI-like"/>
    <property type="match status" value="1"/>
</dbReference>
<evidence type="ECO:0000256" key="2">
    <source>
        <dbReference type="ARBA" id="ARBA00005884"/>
    </source>
</evidence>
<dbReference type="EC" id="2.3.2.31" evidence="3"/>
<evidence type="ECO:0000256" key="11">
    <source>
        <dbReference type="SAM" id="MobiDB-lite"/>
    </source>
</evidence>
<dbReference type="PANTHER" id="PTHR11685">
    <property type="entry name" value="RBR FAMILY RING FINGER AND IBR DOMAIN-CONTAINING"/>
    <property type="match status" value="1"/>
</dbReference>
<feature type="compositionally biased region" description="Acidic residues" evidence="11">
    <location>
        <begin position="55"/>
        <end position="67"/>
    </location>
</feature>
<dbReference type="Proteomes" id="UP001163046">
    <property type="component" value="Unassembled WGS sequence"/>
</dbReference>
<dbReference type="InterPro" id="IPR001841">
    <property type="entry name" value="Znf_RING"/>
</dbReference>
<dbReference type="Gene3D" id="3.30.40.10">
    <property type="entry name" value="Zinc/RING finger domain, C3HC4 (zinc finger)"/>
    <property type="match status" value="1"/>
</dbReference>
<dbReference type="SUPFAM" id="SSF57850">
    <property type="entry name" value="RING/U-box"/>
    <property type="match status" value="3"/>
</dbReference>
<evidence type="ECO:0000313" key="15">
    <source>
        <dbReference type="Proteomes" id="UP001163046"/>
    </source>
</evidence>
<comment type="catalytic activity">
    <reaction evidence="1">
        <text>[E2 ubiquitin-conjugating enzyme]-S-ubiquitinyl-L-cysteine + [acceptor protein]-L-lysine = [E2 ubiquitin-conjugating enzyme]-L-cysteine + [acceptor protein]-N(6)-ubiquitinyl-L-lysine.</text>
        <dbReference type="EC" id="2.3.2.31"/>
    </reaction>
</comment>
<name>A0A9X0CPS3_9CNID</name>
<evidence type="ECO:0000256" key="10">
    <source>
        <dbReference type="PROSITE-ProRule" id="PRU00175"/>
    </source>
</evidence>
<keyword evidence="15" id="KW-1185">Reference proteome</keyword>
<dbReference type="GO" id="GO:0016567">
    <property type="term" value="P:protein ubiquitination"/>
    <property type="evidence" value="ECO:0007669"/>
    <property type="project" value="InterPro"/>
</dbReference>
<dbReference type="PROSITE" id="PS51873">
    <property type="entry name" value="TRIAD"/>
    <property type="match status" value="1"/>
</dbReference>
<dbReference type="InterPro" id="IPR048962">
    <property type="entry name" value="ARIH1-like_UBL"/>
</dbReference>
<dbReference type="PROSITE" id="PS50089">
    <property type="entry name" value="ZF_RING_2"/>
    <property type="match status" value="1"/>
</dbReference>
<feature type="domain" description="RING-type" evidence="13">
    <location>
        <begin position="169"/>
        <end position="380"/>
    </location>
</feature>
<evidence type="ECO:0000256" key="9">
    <source>
        <dbReference type="ARBA" id="ARBA00022833"/>
    </source>
</evidence>
<keyword evidence="9" id="KW-0862">Zinc</keyword>
<dbReference type="Pfam" id="PF01485">
    <property type="entry name" value="IBR"/>
    <property type="match status" value="1"/>
</dbReference>
<evidence type="ECO:0000256" key="1">
    <source>
        <dbReference type="ARBA" id="ARBA00001798"/>
    </source>
</evidence>
<dbReference type="SMART" id="SM00184">
    <property type="entry name" value="RING"/>
    <property type="match status" value="2"/>
</dbReference>
<evidence type="ECO:0000256" key="5">
    <source>
        <dbReference type="ARBA" id="ARBA00022723"/>
    </source>
</evidence>
<accession>A0A9X0CPS3</accession>
<evidence type="ECO:0000256" key="4">
    <source>
        <dbReference type="ARBA" id="ARBA00022679"/>
    </source>
</evidence>
<keyword evidence="4 14" id="KW-0808">Transferase</keyword>
<organism evidence="14 15">
    <name type="scientific">Desmophyllum pertusum</name>
    <dbReference type="NCBI Taxonomy" id="174260"/>
    <lineage>
        <taxon>Eukaryota</taxon>
        <taxon>Metazoa</taxon>
        <taxon>Cnidaria</taxon>
        <taxon>Anthozoa</taxon>
        <taxon>Hexacorallia</taxon>
        <taxon>Scleractinia</taxon>
        <taxon>Caryophylliina</taxon>
        <taxon>Caryophylliidae</taxon>
        <taxon>Desmophyllum</taxon>
    </lineage>
</organism>
<dbReference type="Pfam" id="PF21235">
    <property type="entry name" value="UBA_ARI1"/>
    <property type="match status" value="1"/>
</dbReference>
<dbReference type="GO" id="GO:0061630">
    <property type="term" value="F:ubiquitin protein ligase activity"/>
    <property type="evidence" value="ECO:0007669"/>
    <property type="project" value="UniProtKB-EC"/>
</dbReference>
<keyword evidence="14" id="KW-0012">Acyltransferase</keyword>
<comment type="caution">
    <text evidence="14">The sequence shown here is derived from an EMBL/GenBank/DDBJ whole genome shotgun (WGS) entry which is preliminary data.</text>
</comment>
<keyword evidence="5" id="KW-0479">Metal-binding</keyword>
<keyword evidence="8" id="KW-0833">Ubl conjugation pathway</keyword>
<evidence type="ECO:0000313" key="14">
    <source>
        <dbReference type="EMBL" id="KAJ7365879.1"/>
    </source>
</evidence>
<dbReference type="FunFam" id="3.30.40.10:FF:000019">
    <property type="entry name" value="RBR-type E3 ubiquitin transferase"/>
    <property type="match status" value="1"/>
</dbReference>
<evidence type="ECO:0000259" key="13">
    <source>
        <dbReference type="PROSITE" id="PS51873"/>
    </source>
</evidence>
<dbReference type="OrthoDB" id="10009520at2759"/>
<evidence type="ECO:0000256" key="8">
    <source>
        <dbReference type="ARBA" id="ARBA00022786"/>
    </source>
</evidence>
<keyword evidence="6" id="KW-0677">Repeat</keyword>
<evidence type="ECO:0000256" key="6">
    <source>
        <dbReference type="ARBA" id="ARBA00022737"/>
    </source>
</evidence>
<dbReference type="Pfam" id="PF22191">
    <property type="entry name" value="IBR_1"/>
    <property type="match status" value="1"/>
</dbReference>
<dbReference type="Pfam" id="PF19422">
    <property type="entry name" value="Ariadne"/>
    <property type="match status" value="1"/>
</dbReference>
<dbReference type="GO" id="GO:0008270">
    <property type="term" value="F:zinc ion binding"/>
    <property type="evidence" value="ECO:0007669"/>
    <property type="project" value="UniProtKB-KW"/>
</dbReference>
<evidence type="ECO:0000259" key="12">
    <source>
        <dbReference type="PROSITE" id="PS50089"/>
    </source>
</evidence>
<dbReference type="InterPro" id="IPR031127">
    <property type="entry name" value="E3_UB_ligase_RBR"/>
</dbReference>
<evidence type="ECO:0000256" key="3">
    <source>
        <dbReference type="ARBA" id="ARBA00012251"/>
    </source>
</evidence>